<name>A0A395HUF7_ASPHC</name>
<dbReference type="Gene3D" id="3.20.20.100">
    <property type="entry name" value="NADP-dependent oxidoreductase domain"/>
    <property type="match status" value="1"/>
</dbReference>
<evidence type="ECO:0000313" key="4">
    <source>
        <dbReference type="Proteomes" id="UP000248961"/>
    </source>
</evidence>
<dbReference type="InterPro" id="IPR020471">
    <property type="entry name" value="AKR"/>
</dbReference>
<evidence type="ECO:0000259" key="2">
    <source>
        <dbReference type="Pfam" id="PF00248"/>
    </source>
</evidence>
<dbReference type="STRING" id="1450537.A0A395HUF7"/>
<dbReference type="RefSeq" id="XP_025550303.1">
    <property type="nucleotide sequence ID" value="XM_025693881.1"/>
</dbReference>
<evidence type="ECO:0000313" key="3">
    <source>
        <dbReference type="EMBL" id="RAL11149.1"/>
    </source>
</evidence>
<dbReference type="GO" id="GO:0016491">
    <property type="term" value="F:oxidoreductase activity"/>
    <property type="evidence" value="ECO:0007669"/>
    <property type="project" value="UniProtKB-KW"/>
</dbReference>
<dbReference type="AlphaFoldDB" id="A0A395HUF7"/>
<protein>
    <submittedName>
        <fullName evidence="3">Aldo/keto reductase</fullName>
    </submittedName>
</protein>
<dbReference type="SUPFAM" id="SSF51430">
    <property type="entry name" value="NAD(P)-linked oxidoreductase"/>
    <property type="match status" value="1"/>
</dbReference>
<dbReference type="FunFam" id="3.20.20.100:FF:000045">
    <property type="entry name" value="Aldo-keto reductase (AKR), putative"/>
    <property type="match status" value="1"/>
</dbReference>
<keyword evidence="4" id="KW-1185">Reference proteome</keyword>
<dbReference type="GeneID" id="37198170"/>
<sequence length="314" mass="35331">MARTAISKMSWESHVLRPVQNAPPSIIPSLIYGTAWKKTQTTDLVYQALSTGFRAVDTAAQPKHYREDLVGEGIRKALTDGAIQRKDLHIQTKFTSVRGQDPKDMPFDPKTSVTEQVHASIRSSLHNLRPADAAESANEEGYIDMLILHSPLPTMAQTLEAWQTFETYVPHRIRNLGISNTDLSTLKELFAQVQVKPSVVQNRFYADTQYDVALRTFCREQHIIYQSFWTLTANPDLVRSNAVQSLARQAEISPAAALYCLVLGLGYTTVLDGTTSRARMEEDLTALKKMERFSGEQPDFWQGILAEFRRSIGE</sequence>
<dbReference type="OrthoDB" id="5357513at2759"/>
<dbReference type="InterPro" id="IPR023210">
    <property type="entry name" value="NADP_OxRdtase_dom"/>
</dbReference>
<keyword evidence="1" id="KW-0560">Oxidoreductase</keyword>
<proteinExistence type="predicted"/>
<dbReference type="Pfam" id="PF00248">
    <property type="entry name" value="Aldo_ket_red"/>
    <property type="match status" value="1"/>
</dbReference>
<dbReference type="EMBL" id="KZ824290">
    <property type="protein sequence ID" value="RAL11149.1"/>
    <property type="molecule type" value="Genomic_DNA"/>
</dbReference>
<organism evidence="3 4">
    <name type="scientific">Aspergillus homomorphus (strain CBS 101889)</name>
    <dbReference type="NCBI Taxonomy" id="1450537"/>
    <lineage>
        <taxon>Eukaryota</taxon>
        <taxon>Fungi</taxon>
        <taxon>Dikarya</taxon>
        <taxon>Ascomycota</taxon>
        <taxon>Pezizomycotina</taxon>
        <taxon>Eurotiomycetes</taxon>
        <taxon>Eurotiomycetidae</taxon>
        <taxon>Eurotiales</taxon>
        <taxon>Aspergillaceae</taxon>
        <taxon>Aspergillus</taxon>
        <taxon>Aspergillus subgen. Circumdati</taxon>
    </lineage>
</organism>
<feature type="domain" description="NADP-dependent oxidoreductase" evidence="2">
    <location>
        <begin position="37"/>
        <end position="205"/>
    </location>
</feature>
<reference evidence="3 4" key="1">
    <citation type="submission" date="2018-02" db="EMBL/GenBank/DDBJ databases">
        <title>The genomes of Aspergillus section Nigri reveals drivers in fungal speciation.</title>
        <authorList>
            <consortium name="DOE Joint Genome Institute"/>
            <person name="Vesth T.C."/>
            <person name="Nybo J."/>
            <person name="Theobald S."/>
            <person name="Brandl J."/>
            <person name="Frisvad J.C."/>
            <person name="Nielsen K.F."/>
            <person name="Lyhne E.K."/>
            <person name="Kogle M.E."/>
            <person name="Kuo A."/>
            <person name="Riley R."/>
            <person name="Clum A."/>
            <person name="Nolan M."/>
            <person name="Lipzen A."/>
            <person name="Salamov A."/>
            <person name="Henrissat B."/>
            <person name="Wiebenga A."/>
            <person name="De vries R.P."/>
            <person name="Grigoriev I.V."/>
            <person name="Mortensen U.H."/>
            <person name="Andersen M.R."/>
            <person name="Baker S.E."/>
        </authorList>
    </citation>
    <scope>NUCLEOTIDE SEQUENCE [LARGE SCALE GENOMIC DNA]</scope>
    <source>
        <strain evidence="3 4">CBS 101889</strain>
    </source>
</reference>
<dbReference type="PANTHER" id="PTHR11732">
    <property type="entry name" value="ALDO/KETO REDUCTASE"/>
    <property type="match status" value="1"/>
</dbReference>
<accession>A0A395HUF7</accession>
<dbReference type="VEuPathDB" id="FungiDB:BO97DRAFT_392679"/>
<evidence type="ECO:0000256" key="1">
    <source>
        <dbReference type="ARBA" id="ARBA00023002"/>
    </source>
</evidence>
<gene>
    <name evidence="3" type="ORF">BO97DRAFT_392679</name>
</gene>
<dbReference type="Proteomes" id="UP000248961">
    <property type="component" value="Unassembled WGS sequence"/>
</dbReference>
<dbReference type="InterPro" id="IPR036812">
    <property type="entry name" value="NAD(P)_OxRdtase_dom_sf"/>
</dbReference>